<proteinExistence type="predicted"/>
<feature type="non-terminal residue" evidence="6">
    <location>
        <position position="160"/>
    </location>
</feature>
<keyword evidence="3" id="KW-0479">Metal-binding</keyword>
<gene>
    <name evidence="6" type="ORF">S01H4_62207</name>
</gene>
<dbReference type="PANTHER" id="PTHR43409">
    <property type="entry name" value="ANAEROBIC MAGNESIUM-PROTOPORPHYRIN IX MONOMETHYL ESTER CYCLASE-RELATED"/>
    <property type="match status" value="1"/>
</dbReference>
<evidence type="ECO:0000313" key="6">
    <source>
        <dbReference type="EMBL" id="GAH05534.1"/>
    </source>
</evidence>
<dbReference type="InterPro" id="IPR007197">
    <property type="entry name" value="rSAM"/>
</dbReference>
<evidence type="ECO:0000256" key="1">
    <source>
        <dbReference type="ARBA" id="ARBA00001966"/>
    </source>
</evidence>
<sequence>YIDGNKNNVSIKDIDGISYLNNDGKVIHNADRQLERNLDNFPMPRRDLLKGKLYTYLGTTTRQVETSRGCPHNCKFCCIIKMWRNPNQPITYRTKSISRIMREVYDVYKREKPDFIFFCEDNFTINVKRTNKILDTIIKSGIHDKMHFSCQSRVDTLYRN</sequence>
<keyword evidence="4" id="KW-0408">Iron</keyword>
<dbReference type="InterPro" id="IPR058240">
    <property type="entry name" value="rSAM_sf"/>
</dbReference>
<dbReference type="EMBL" id="BART01037070">
    <property type="protein sequence ID" value="GAH05534.1"/>
    <property type="molecule type" value="Genomic_DNA"/>
</dbReference>
<dbReference type="GO" id="GO:0003824">
    <property type="term" value="F:catalytic activity"/>
    <property type="evidence" value="ECO:0007669"/>
    <property type="project" value="InterPro"/>
</dbReference>
<feature type="non-terminal residue" evidence="6">
    <location>
        <position position="1"/>
    </location>
</feature>
<evidence type="ECO:0000256" key="3">
    <source>
        <dbReference type="ARBA" id="ARBA00022723"/>
    </source>
</evidence>
<evidence type="ECO:0000256" key="2">
    <source>
        <dbReference type="ARBA" id="ARBA00022691"/>
    </source>
</evidence>
<evidence type="ECO:0000256" key="4">
    <source>
        <dbReference type="ARBA" id="ARBA00023004"/>
    </source>
</evidence>
<dbReference type="SFLD" id="SFLDG01082">
    <property type="entry name" value="B12-binding_domain_containing"/>
    <property type="match status" value="1"/>
</dbReference>
<dbReference type="GO" id="GO:0046872">
    <property type="term" value="F:metal ion binding"/>
    <property type="evidence" value="ECO:0007669"/>
    <property type="project" value="UniProtKB-KW"/>
</dbReference>
<dbReference type="InterPro" id="IPR051198">
    <property type="entry name" value="BchE-like"/>
</dbReference>
<organism evidence="6">
    <name type="scientific">marine sediment metagenome</name>
    <dbReference type="NCBI Taxonomy" id="412755"/>
    <lineage>
        <taxon>unclassified sequences</taxon>
        <taxon>metagenomes</taxon>
        <taxon>ecological metagenomes</taxon>
    </lineage>
</organism>
<keyword evidence="5" id="KW-0411">Iron-sulfur</keyword>
<reference evidence="6" key="1">
    <citation type="journal article" date="2014" name="Front. Microbiol.">
        <title>High frequency of phylogenetically diverse reductive dehalogenase-homologous genes in deep subseafloor sedimentary metagenomes.</title>
        <authorList>
            <person name="Kawai M."/>
            <person name="Futagami T."/>
            <person name="Toyoda A."/>
            <person name="Takaki Y."/>
            <person name="Nishi S."/>
            <person name="Hori S."/>
            <person name="Arai W."/>
            <person name="Tsubouchi T."/>
            <person name="Morono Y."/>
            <person name="Uchiyama I."/>
            <person name="Ito T."/>
            <person name="Fujiyama A."/>
            <person name="Inagaki F."/>
            <person name="Takami H."/>
        </authorList>
    </citation>
    <scope>NUCLEOTIDE SEQUENCE</scope>
    <source>
        <strain evidence="6">Expedition CK06-06</strain>
    </source>
</reference>
<dbReference type="PANTHER" id="PTHR43409:SF7">
    <property type="entry name" value="BLL1977 PROTEIN"/>
    <property type="match status" value="1"/>
</dbReference>
<dbReference type="InterPro" id="IPR023404">
    <property type="entry name" value="rSAM_horseshoe"/>
</dbReference>
<comment type="cofactor">
    <cofactor evidence="1">
        <name>[4Fe-4S] cluster</name>
        <dbReference type="ChEBI" id="CHEBI:49883"/>
    </cofactor>
</comment>
<evidence type="ECO:0000256" key="5">
    <source>
        <dbReference type="ARBA" id="ARBA00023014"/>
    </source>
</evidence>
<accession>X1DKL4</accession>
<name>X1DKL4_9ZZZZ</name>
<evidence type="ECO:0008006" key="7">
    <source>
        <dbReference type="Google" id="ProtNLM"/>
    </source>
</evidence>
<dbReference type="Gene3D" id="3.80.30.20">
    <property type="entry name" value="tm_1862 like domain"/>
    <property type="match status" value="1"/>
</dbReference>
<dbReference type="SUPFAM" id="SSF102114">
    <property type="entry name" value="Radical SAM enzymes"/>
    <property type="match status" value="1"/>
</dbReference>
<dbReference type="AlphaFoldDB" id="X1DKL4"/>
<keyword evidence="2" id="KW-0949">S-adenosyl-L-methionine</keyword>
<protein>
    <recommendedName>
        <fullName evidence="7">Radical SAM core domain-containing protein</fullName>
    </recommendedName>
</protein>
<dbReference type="SFLD" id="SFLDS00029">
    <property type="entry name" value="Radical_SAM"/>
    <property type="match status" value="1"/>
</dbReference>
<comment type="caution">
    <text evidence="6">The sequence shown here is derived from an EMBL/GenBank/DDBJ whole genome shotgun (WGS) entry which is preliminary data.</text>
</comment>
<dbReference type="GO" id="GO:0051536">
    <property type="term" value="F:iron-sulfur cluster binding"/>
    <property type="evidence" value="ECO:0007669"/>
    <property type="project" value="UniProtKB-KW"/>
</dbReference>